<dbReference type="AlphaFoldDB" id="A0A4V6PW67"/>
<gene>
    <name evidence="1" type="ORF">DFQ04_1288</name>
</gene>
<dbReference type="RefSeq" id="WP_133553805.1">
    <property type="nucleotide sequence ID" value="NZ_SNYF01000005.1"/>
</dbReference>
<keyword evidence="2" id="KW-1185">Reference proteome</keyword>
<dbReference type="EMBL" id="SNYF01000005">
    <property type="protein sequence ID" value="TDQ19467.1"/>
    <property type="molecule type" value="Genomic_DNA"/>
</dbReference>
<comment type="caution">
    <text evidence="1">The sequence shown here is derived from an EMBL/GenBank/DDBJ whole genome shotgun (WGS) entry which is preliminary data.</text>
</comment>
<protein>
    <submittedName>
        <fullName evidence="1">Uncharacterized protein</fullName>
    </submittedName>
</protein>
<evidence type="ECO:0000313" key="2">
    <source>
        <dbReference type="Proteomes" id="UP000294535"/>
    </source>
</evidence>
<sequence length="172" mass="20245">MNWIYRFSLFLLLFSCTPEEPDQFLATGISYEVSFGKAKFQADNKQFQKLNFERASDPICNQANLEIRGIKRTGDRLLLTVLKKATCQGNYRLVWDGFTQESSPERVQFFLFPEFNSCTQTDEMVLETIEIDLKKAFYSLDPKVVDRMILYIREYCNFVDYLCEGNCEWIKN</sequence>
<accession>A0A4V6PW67</accession>
<proteinExistence type="predicted"/>
<dbReference type="Proteomes" id="UP000294535">
    <property type="component" value="Unassembled WGS sequence"/>
</dbReference>
<evidence type="ECO:0000313" key="1">
    <source>
        <dbReference type="EMBL" id="TDQ19467.1"/>
    </source>
</evidence>
<reference evidence="1 2" key="1">
    <citation type="submission" date="2019-03" db="EMBL/GenBank/DDBJ databases">
        <title>Genomic Encyclopedia of Type Strains, Phase III (KMG-III): the genomes of soil and plant-associated and newly described type strains.</title>
        <authorList>
            <person name="Whitman W."/>
        </authorList>
    </citation>
    <scope>NUCLEOTIDE SEQUENCE [LARGE SCALE GENOMIC DNA]</scope>
    <source>
        <strain evidence="1 2">CECT 8446</strain>
    </source>
</reference>
<organism evidence="1 2">
    <name type="scientific">Algoriphagus boseongensis</name>
    <dbReference type="NCBI Taxonomy" id="1442587"/>
    <lineage>
        <taxon>Bacteria</taxon>
        <taxon>Pseudomonadati</taxon>
        <taxon>Bacteroidota</taxon>
        <taxon>Cytophagia</taxon>
        <taxon>Cytophagales</taxon>
        <taxon>Cyclobacteriaceae</taxon>
        <taxon>Algoriphagus</taxon>
    </lineage>
</organism>
<name>A0A4V6PW67_9BACT</name>
<dbReference type="OrthoDB" id="1118380at2"/>